<evidence type="ECO:0000313" key="4">
    <source>
        <dbReference type="EMBL" id="KUG54789.1"/>
    </source>
</evidence>
<dbReference type="InterPro" id="IPR036629">
    <property type="entry name" value="YjbJ_sf"/>
</dbReference>
<reference evidence="4 5" key="1">
    <citation type="submission" date="2015-12" db="EMBL/GenBank/DDBJ databases">
        <title>Serinicoccus chungangenesis strain CD08_5 genome sequencing and assembly.</title>
        <authorList>
            <person name="Chander A.M."/>
            <person name="Kaur G."/>
            <person name="Nair G.R."/>
            <person name="Dhawan D.K."/>
            <person name="Kochhar R.K."/>
            <person name="Mayilraj S."/>
            <person name="Bhadada S.K."/>
        </authorList>
    </citation>
    <scope>NUCLEOTIDE SEQUENCE [LARGE SCALE GENOMIC DNA]</scope>
    <source>
        <strain evidence="4 5">CD08_5</strain>
    </source>
</reference>
<dbReference type="Gene3D" id="1.10.1470.10">
    <property type="entry name" value="YjbJ"/>
    <property type="match status" value="1"/>
</dbReference>
<evidence type="ECO:0000256" key="2">
    <source>
        <dbReference type="SAM" id="MobiDB-lite"/>
    </source>
</evidence>
<comment type="similarity">
    <text evidence="1">Belongs to the UPF0337 (CsbD) family.</text>
</comment>
<accession>A0A0W8I7G6</accession>
<keyword evidence="5" id="KW-1185">Reference proteome</keyword>
<dbReference type="Pfam" id="PF05532">
    <property type="entry name" value="CsbD"/>
    <property type="match status" value="1"/>
</dbReference>
<dbReference type="EMBL" id="LQBL01000024">
    <property type="protein sequence ID" value="KUG54789.1"/>
    <property type="molecule type" value="Genomic_DNA"/>
</dbReference>
<gene>
    <name evidence="4" type="ORF">AVL62_16195</name>
</gene>
<dbReference type="SUPFAM" id="SSF69047">
    <property type="entry name" value="Hypothetical protein YjbJ"/>
    <property type="match status" value="1"/>
</dbReference>
<dbReference type="InterPro" id="IPR008462">
    <property type="entry name" value="CsbD"/>
</dbReference>
<organism evidence="4 5">
    <name type="scientific">Serinicoccus chungangensis</name>
    <dbReference type="NCBI Taxonomy" id="767452"/>
    <lineage>
        <taxon>Bacteria</taxon>
        <taxon>Bacillati</taxon>
        <taxon>Actinomycetota</taxon>
        <taxon>Actinomycetes</taxon>
        <taxon>Micrococcales</taxon>
        <taxon>Ornithinimicrobiaceae</taxon>
        <taxon>Serinicoccus</taxon>
    </lineage>
</organism>
<proteinExistence type="inferred from homology"/>
<feature type="region of interest" description="Disordered" evidence="2">
    <location>
        <begin position="16"/>
        <end position="59"/>
    </location>
</feature>
<dbReference type="AlphaFoldDB" id="A0A0W8I7G6"/>
<evidence type="ECO:0000256" key="1">
    <source>
        <dbReference type="ARBA" id="ARBA00009129"/>
    </source>
</evidence>
<feature type="compositionally biased region" description="Basic and acidic residues" evidence="2">
    <location>
        <begin position="50"/>
        <end position="59"/>
    </location>
</feature>
<feature type="domain" description="CsbD-like" evidence="3">
    <location>
        <begin position="5"/>
        <end position="57"/>
    </location>
</feature>
<comment type="caution">
    <text evidence="4">The sequence shown here is derived from an EMBL/GenBank/DDBJ whole genome shotgun (WGS) entry which is preliminary data.</text>
</comment>
<dbReference type="Proteomes" id="UP000054837">
    <property type="component" value="Unassembled WGS sequence"/>
</dbReference>
<dbReference type="OrthoDB" id="2143260at2"/>
<evidence type="ECO:0000259" key="3">
    <source>
        <dbReference type="Pfam" id="PF05532"/>
    </source>
</evidence>
<dbReference type="STRING" id="767452.AVL62_16195"/>
<evidence type="ECO:0000313" key="5">
    <source>
        <dbReference type="Proteomes" id="UP000054837"/>
    </source>
</evidence>
<name>A0A0W8I7G6_9MICO</name>
<dbReference type="RefSeq" id="WP_058890963.1">
    <property type="nucleotide sequence ID" value="NZ_LQBL01000024.1"/>
</dbReference>
<sequence length="59" mass="6308">MGIGDKMENTFYKAKGQAKESYGEATDDTSMEAEGKTDQAGADLHQGAENTKDTFKDGS</sequence>
<protein>
    <recommendedName>
        <fullName evidence="3">CsbD-like domain-containing protein</fullName>
    </recommendedName>
</protein>